<keyword evidence="6" id="KW-0539">Nucleus</keyword>
<gene>
    <name evidence="8" type="ORF">EJ02DRAFT_417714</name>
</gene>
<feature type="compositionally biased region" description="Acidic residues" evidence="7">
    <location>
        <begin position="62"/>
        <end position="82"/>
    </location>
</feature>
<sequence>MPPKNATANAARRKGPQFNPPRPVNAPSQGPAATKRAPAAKKPNAPAAKAGLQPAIEILASSDEEEEEDDFGQDVDSDDLMDEAPARNDAAPATPELAEPVVPRPLLARLLLENFDDPDMQIQTGAMKLVGKYVDIFVTEAFLRSKDERKASAKEGGIVDGFLQVEDLEKLAPQLVLDF</sequence>
<keyword evidence="4" id="KW-0238">DNA-binding</keyword>
<dbReference type="OrthoDB" id="2500381at2759"/>
<dbReference type="EMBL" id="ML975998">
    <property type="protein sequence ID" value="KAF1947539.1"/>
    <property type="molecule type" value="Genomic_DNA"/>
</dbReference>
<dbReference type="Proteomes" id="UP000800038">
    <property type="component" value="Unassembled WGS sequence"/>
</dbReference>
<accession>A0A6A5T774</accession>
<dbReference type="GO" id="GO:0003677">
    <property type="term" value="F:DNA binding"/>
    <property type="evidence" value="ECO:0007669"/>
    <property type="project" value="UniProtKB-KW"/>
</dbReference>
<dbReference type="InterPro" id="IPR009072">
    <property type="entry name" value="Histone-fold"/>
</dbReference>
<dbReference type="GO" id="GO:0071821">
    <property type="term" value="C:FANCM-MHF complex"/>
    <property type="evidence" value="ECO:0007669"/>
    <property type="project" value="TreeGrafter"/>
</dbReference>
<dbReference type="AlphaFoldDB" id="A0A6A5T774"/>
<keyword evidence="5" id="KW-0234">DNA repair</keyword>
<dbReference type="GO" id="GO:0000712">
    <property type="term" value="P:resolution of meiotic recombination intermediates"/>
    <property type="evidence" value="ECO:0007669"/>
    <property type="project" value="TreeGrafter"/>
</dbReference>
<feature type="region of interest" description="Disordered" evidence="7">
    <location>
        <begin position="1"/>
        <end position="99"/>
    </location>
</feature>
<evidence type="ECO:0000256" key="7">
    <source>
        <dbReference type="SAM" id="MobiDB-lite"/>
    </source>
</evidence>
<comment type="subcellular location">
    <subcellularLocation>
        <location evidence="1">Nucleus</location>
    </subcellularLocation>
</comment>
<evidence type="ECO:0000256" key="1">
    <source>
        <dbReference type="ARBA" id="ARBA00004123"/>
    </source>
</evidence>
<organism evidence="8 9">
    <name type="scientific">Clathrospora elynae</name>
    <dbReference type="NCBI Taxonomy" id="706981"/>
    <lineage>
        <taxon>Eukaryota</taxon>
        <taxon>Fungi</taxon>
        <taxon>Dikarya</taxon>
        <taxon>Ascomycota</taxon>
        <taxon>Pezizomycotina</taxon>
        <taxon>Dothideomycetes</taxon>
        <taxon>Pleosporomycetidae</taxon>
        <taxon>Pleosporales</taxon>
        <taxon>Diademaceae</taxon>
        <taxon>Clathrospora</taxon>
    </lineage>
</organism>
<dbReference type="PANTHER" id="PTHR28680:SF1">
    <property type="entry name" value="CENTROMERE PROTEIN X"/>
    <property type="match status" value="1"/>
</dbReference>
<protein>
    <recommendedName>
        <fullName evidence="10">Cenp-s complex centromere protein x protein</fullName>
    </recommendedName>
</protein>
<dbReference type="GO" id="GO:0051382">
    <property type="term" value="P:kinetochore assembly"/>
    <property type="evidence" value="ECO:0007669"/>
    <property type="project" value="InterPro"/>
</dbReference>
<keyword evidence="9" id="KW-1185">Reference proteome</keyword>
<dbReference type="PANTHER" id="PTHR28680">
    <property type="entry name" value="CENTROMERE PROTEIN X"/>
    <property type="match status" value="1"/>
</dbReference>
<keyword evidence="3" id="KW-0227">DNA damage</keyword>
<reference evidence="8" key="1">
    <citation type="journal article" date="2020" name="Stud. Mycol.">
        <title>101 Dothideomycetes genomes: a test case for predicting lifestyles and emergence of pathogens.</title>
        <authorList>
            <person name="Haridas S."/>
            <person name="Albert R."/>
            <person name="Binder M."/>
            <person name="Bloem J."/>
            <person name="Labutti K."/>
            <person name="Salamov A."/>
            <person name="Andreopoulos B."/>
            <person name="Baker S."/>
            <person name="Barry K."/>
            <person name="Bills G."/>
            <person name="Bluhm B."/>
            <person name="Cannon C."/>
            <person name="Castanera R."/>
            <person name="Culley D."/>
            <person name="Daum C."/>
            <person name="Ezra D."/>
            <person name="Gonzalez J."/>
            <person name="Henrissat B."/>
            <person name="Kuo A."/>
            <person name="Liang C."/>
            <person name="Lipzen A."/>
            <person name="Lutzoni F."/>
            <person name="Magnuson J."/>
            <person name="Mondo S."/>
            <person name="Nolan M."/>
            <person name="Ohm R."/>
            <person name="Pangilinan J."/>
            <person name="Park H.-J."/>
            <person name="Ramirez L."/>
            <person name="Alfaro M."/>
            <person name="Sun H."/>
            <person name="Tritt A."/>
            <person name="Yoshinaga Y."/>
            <person name="Zwiers L.-H."/>
            <person name="Turgeon B."/>
            <person name="Goodwin S."/>
            <person name="Spatafora J."/>
            <person name="Crous P."/>
            <person name="Grigoriev I."/>
        </authorList>
    </citation>
    <scope>NUCLEOTIDE SEQUENCE</scope>
    <source>
        <strain evidence="8">CBS 161.51</strain>
    </source>
</reference>
<evidence type="ECO:0000313" key="8">
    <source>
        <dbReference type="EMBL" id="KAF1947539.1"/>
    </source>
</evidence>
<feature type="compositionally biased region" description="Low complexity" evidence="7">
    <location>
        <begin position="31"/>
        <end position="50"/>
    </location>
</feature>
<dbReference type="GO" id="GO:0031297">
    <property type="term" value="P:replication fork processing"/>
    <property type="evidence" value="ECO:0007669"/>
    <property type="project" value="TreeGrafter"/>
</dbReference>
<dbReference type="GO" id="GO:0046982">
    <property type="term" value="F:protein heterodimerization activity"/>
    <property type="evidence" value="ECO:0007669"/>
    <property type="project" value="InterPro"/>
</dbReference>
<evidence type="ECO:0000313" key="9">
    <source>
        <dbReference type="Proteomes" id="UP000800038"/>
    </source>
</evidence>
<dbReference type="InterPro" id="IPR018552">
    <property type="entry name" value="CENP-X"/>
</dbReference>
<evidence type="ECO:0000256" key="2">
    <source>
        <dbReference type="ARBA" id="ARBA00009359"/>
    </source>
</evidence>
<dbReference type="GO" id="GO:0006281">
    <property type="term" value="P:DNA repair"/>
    <property type="evidence" value="ECO:0007669"/>
    <property type="project" value="UniProtKB-KW"/>
</dbReference>
<dbReference type="CDD" id="cd22921">
    <property type="entry name" value="HFD_CENP-X"/>
    <property type="match status" value="1"/>
</dbReference>
<evidence type="ECO:0000256" key="4">
    <source>
        <dbReference type="ARBA" id="ARBA00023125"/>
    </source>
</evidence>
<dbReference type="Pfam" id="PF09415">
    <property type="entry name" value="CENP-X"/>
    <property type="match status" value="1"/>
</dbReference>
<name>A0A6A5T774_9PLEO</name>
<evidence type="ECO:0008006" key="10">
    <source>
        <dbReference type="Google" id="ProtNLM"/>
    </source>
</evidence>
<evidence type="ECO:0000256" key="5">
    <source>
        <dbReference type="ARBA" id="ARBA00023204"/>
    </source>
</evidence>
<comment type="similarity">
    <text evidence="2">Belongs to the CENP-X/MHF2 family.</text>
</comment>
<evidence type="ECO:0000256" key="3">
    <source>
        <dbReference type="ARBA" id="ARBA00022763"/>
    </source>
</evidence>
<dbReference type="Gene3D" id="1.10.20.10">
    <property type="entry name" value="Histone, subunit A"/>
    <property type="match status" value="1"/>
</dbReference>
<proteinExistence type="inferred from homology"/>
<evidence type="ECO:0000256" key="6">
    <source>
        <dbReference type="ARBA" id="ARBA00023242"/>
    </source>
</evidence>